<protein>
    <submittedName>
        <fullName evidence="1">Uncharacterized protein</fullName>
    </submittedName>
</protein>
<evidence type="ECO:0000313" key="1">
    <source>
        <dbReference type="EMBL" id="RVT38672.1"/>
    </source>
</evidence>
<dbReference type="EMBL" id="RZUL01000016">
    <property type="protein sequence ID" value="RVT38672.1"/>
    <property type="molecule type" value="Genomic_DNA"/>
</dbReference>
<dbReference type="AlphaFoldDB" id="A0A437J399"/>
<keyword evidence="2" id="KW-1185">Reference proteome</keyword>
<dbReference type="RefSeq" id="WP_127692140.1">
    <property type="nucleotide sequence ID" value="NZ_RZUL01000016.1"/>
</dbReference>
<comment type="caution">
    <text evidence="1">The sequence shown here is derived from an EMBL/GenBank/DDBJ whole genome shotgun (WGS) entry which is preliminary data.</text>
</comment>
<accession>A0A437J399</accession>
<name>A0A437J399_9SPHN</name>
<evidence type="ECO:0000313" key="2">
    <source>
        <dbReference type="Proteomes" id="UP000282977"/>
    </source>
</evidence>
<dbReference type="Proteomes" id="UP000282977">
    <property type="component" value="Unassembled WGS sequence"/>
</dbReference>
<organism evidence="1 2">
    <name type="scientific">Sphingobium algorifonticola</name>
    <dbReference type="NCBI Taxonomy" id="2008318"/>
    <lineage>
        <taxon>Bacteria</taxon>
        <taxon>Pseudomonadati</taxon>
        <taxon>Pseudomonadota</taxon>
        <taxon>Alphaproteobacteria</taxon>
        <taxon>Sphingomonadales</taxon>
        <taxon>Sphingomonadaceae</taxon>
        <taxon>Sphingobium</taxon>
    </lineage>
</organism>
<proteinExistence type="predicted"/>
<sequence length="63" mass="6597">MKRQLEAALGSDPAIKRALAIVLMREVLPLLDELGEHAAASHLQMAIDTALGPAAFGKIDGSC</sequence>
<gene>
    <name evidence="1" type="ORF">ENE74_17445</name>
</gene>
<reference evidence="1 2" key="1">
    <citation type="submission" date="2019-01" db="EMBL/GenBank/DDBJ databases">
        <authorList>
            <person name="Chen W.-M."/>
        </authorList>
    </citation>
    <scope>NUCLEOTIDE SEQUENCE [LARGE SCALE GENOMIC DNA]</scope>
    <source>
        <strain evidence="1 2">TLA-22</strain>
    </source>
</reference>
<dbReference type="OrthoDB" id="7586114at2"/>